<keyword evidence="2" id="KW-1185">Reference proteome</keyword>
<dbReference type="Proteomes" id="UP000027318">
    <property type="component" value="Unassembled WGS sequence"/>
</dbReference>
<organism evidence="1 2">
    <name type="scientific">Nitrincola lacisaponensis</name>
    <dbReference type="NCBI Taxonomy" id="267850"/>
    <lineage>
        <taxon>Bacteria</taxon>
        <taxon>Pseudomonadati</taxon>
        <taxon>Pseudomonadota</taxon>
        <taxon>Gammaproteobacteria</taxon>
        <taxon>Oceanospirillales</taxon>
        <taxon>Oceanospirillaceae</taxon>
        <taxon>Nitrincola</taxon>
    </lineage>
</organism>
<dbReference type="RefSeq" id="WP_036547251.1">
    <property type="nucleotide sequence ID" value="NZ_JMSZ01000030.1"/>
</dbReference>
<dbReference type="PANTHER" id="PTHR34071:SF2">
    <property type="entry name" value="FLAVIN-NUCLEOTIDE-BINDING PROTEIN"/>
    <property type="match status" value="1"/>
</dbReference>
<gene>
    <name evidence="1" type="ORF">ADINL_2002</name>
</gene>
<dbReference type="PANTHER" id="PTHR34071">
    <property type="entry name" value="5-NITROIMIDAZOLE ANTIBIOTICS RESISTANCE PROTEIN, NIMA-FAMILY-RELATED PROTEIN-RELATED"/>
    <property type="match status" value="1"/>
</dbReference>
<proteinExistence type="predicted"/>
<dbReference type="GO" id="GO:0004733">
    <property type="term" value="F:pyridoxamine phosphate oxidase activity"/>
    <property type="evidence" value="ECO:0007669"/>
    <property type="project" value="UniProtKB-EC"/>
</dbReference>
<dbReference type="EMBL" id="JMSZ01000030">
    <property type="protein sequence ID" value="KDE39548.1"/>
    <property type="molecule type" value="Genomic_DNA"/>
</dbReference>
<dbReference type="PATRIC" id="fig|267850.7.peg.1971"/>
<reference evidence="1 2" key="1">
    <citation type="journal article" date="2005" name="Int. J. Syst. Evol. Microbiol.">
        <title>Nitrincola lacisaponensis gen. nov., sp. nov., a novel alkaliphilic bacterium isolated from an alkaline, saline lake.</title>
        <authorList>
            <person name="Dimitriu P.A."/>
            <person name="Shukla S.K."/>
            <person name="Conradt J."/>
            <person name="Marquez M.C."/>
            <person name="Ventosa A."/>
            <person name="Maglia A."/>
            <person name="Peyton B.M."/>
            <person name="Pinkart H.C."/>
            <person name="Mormile M.R."/>
        </authorList>
    </citation>
    <scope>NUCLEOTIDE SEQUENCE [LARGE SCALE GENOMIC DNA]</scope>
    <source>
        <strain evidence="1 2">4CA</strain>
    </source>
</reference>
<sequence length="198" mass="21780">MSTYPINDRNRVIRGPKRANYDQAVIHAIIDEALVCHLACGDEQASYIQPTLHWRVGETLYVHGSAKNGLFQRLINGAEGSIAITLLDGIVFARSAFHHSVNYRSVILYGKARLVTDEAEKCASLDALMEKFHSGRSKEARPANATELKATSVLAFTLSNIAAKIRTGGPVDDPEDMQLPVWAGVQPIHLQLGEIIYE</sequence>
<evidence type="ECO:0000313" key="2">
    <source>
        <dbReference type="Proteomes" id="UP000027318"/>
    </source>
</evidence>
<accession>A0A063XZN4</accession>
<dbReference type="InterPro" id="IPR024747">
    <property type="entry name" value="Pyridox_Oxase-rel"/>
</dbReference>
<dbReference type="Pfam" id="PF12900">
    <property type="entry name" value="Pyridox_ox_2"/>
    <property type="match status" value="1"/>
</dbReference>
<dbReference type="InterPro" id="IPR012349">
    <property type="entry name" value="Split_barrel_FMN-bd"/>
</dbReference>
<dbReference type="AlphaFoldDB" id="A0A063XZN4"/>
<evidence type="ECO:0000313" key="1">
    <source>
        <dbReference type="EMBL" id="KDE39548.1"/>
    </source>
</evidence>
<dbReference type="STRING" id="267850.ADINL_2002"/>
<comment type="caution">
    <text evidence="1">The sequence shown here is derived from an EMBL/GenBank/DDBJ whole genome shotgun (WGS) entry which is preliminary data.</text>
</comment>
<protein>
    <submittedName>
        <fullName evidence="1">Pyridoxamine 5'-phosphate oxidase</fullName>
        <ecNumber evidence="1">1.4.3.5</ecNumber>
    </submittedName>
</protein>
<name>A0A063XZN4_9GAMM</name>
<dbReference type="Gene3D" id="2.30.110.10">
    <property type="entry name" value="Electron Transport, Fmn-binding Protein, Chain A"/>
    <property type="match status" value="1"/>
</dbReference>
<dbReference type="OrthoDB" id="116031at2"/>
<dbReference type="SUPFAM" id="SSF50475">
    <property type="entry name" value="FMN-binding split barrel"/>
    <property type="match status" value="1"/>
</dbReference>
<dbReference type="EC" id="1.4.3.5" evidence="1"/>
<keyword evidence="1" id="KW-0560">Oxidoreductase</keyword>